<reference evidence="1" key="1">
    <citation type="submission" date="2023-03" db="UniProtKB">
        <authorList>
            <consortium name="EnsemblPlants"/>
        </authorList>
    </citation>
    <scope>IDENTIFICATION</scope>
</reference>
<evidence type="ECO:0000313" key="1">
    <source>
        <dbReference type="EnsemblPlants" id="MELO3C028511.2.1"/>
    </source>
</evidence>
<accession>A0A9I9E4B9</accession>
<name>A0A9I9E4B9_CUCME</name>
<sequence length="123" mass="13713">MGPKLYVNTTKQWHCRKCDNCGWFLPDPSITERFPLLGCKLLNVSHGVTILKLQVDSNNRPVTGVRLSSWDPAALAEYNSRHLDVCLSGLKVSSIEISSSLIFNKLLCVHLLHINTLIVNGVE</sequence>
<dbReference type="Gramene" id="MELO3C028511.2.1">
    <property type="protein sequence ID" value="MELO3C028511.2.1"/>
    <property type="gene ID" value="MELO3C028511.2"/>
</dbReference>
<organism evidence="1">
    <name type="scientific">Cucumis melo</name>
    <name type="common">Muskmelon</name>
    <dbReference type="NCBI Taxonomy" id="3656"/>
    <lineage>
        <taxon>Eukaryota</taxon>
        <taxon>Viridiplantae</taxon>
        <taxon>Streptophyta</taxon>
        <taxon>Embryophyta</taxon>
        <taxon>Tracheophyta</taxon>
        <taxon>Spermatophyta</taxon>
        <taxon>Magnoliopsida</taxon>
        <taxon>eudicotyledons</taxon>
        <taxon>Gunneridae</taxon>
        <taxon>Pentapetalae</taxon>
        <taxon>rosids</taxon>
        <taxon>fabids</taxon>
        <taxon>Cucurbitales</taxon>
        <taxon>Cucurbitaceae</taxon>
        <taxon>Benincaseae</taxon>
        <taxon>Cucumis</taxon>
    </lineage>
</organism>
<proteinExistence type="predicted"/>
<protein>
    <submittedName>
        <fullName evidence="1">Uncharacterized protein</fullName>
    </submittedName>
</protein>
<dbReference type="EnsemblPlants" id="MELO3C028511.2.1">
    <property type="protein sequence ID" value="MELO3C028511.2.1"/>
    <property type="gene ID" value="MELO3C028511.2"/>
</dbReference>
<dbReference type="AlphaFoldDB" id="A0A9I9E4B9"/>